<dbReference type="EMBL" id="CP000750">
    <property type="protein sequence ID" value="ABS03801.1"/>
    <property type="molecule type" value="Genomic_DNA"/>
</dbReference>
<gene>
    <name evidence="2" type="ordered locus">Krad_2320</name>
</gene>
<evidence type="ECO:0000256" key="1">
    <source>
        <dbReference type="SAM" id="MobiDB-lite"/>
    </source>
</evidence>
<feature type="region of interest" description="Disordered" evidence="1">
    <location>
        <begin position="38"/>
        <end position="102"/>
    </location>
</feature>
<evidence type="ECO:0000313" key="2">
    <source>
        <dbReference type="EMBL" id="ABS03801.1"/>
    </source>
</evidence>
<dbReference type="HOGENOM" id="CLU_2273593_0_0_11"/>
<accession>A6WAG2</accession>
<organism evidence="2 3">
    <name type="scientific">Kineococcus radiotolerans (strain ATCC BAA-149 / DSM 14245 / SRS30216)</name>
    <dbReference type="NCBI Taxonomy" id="266940"/>
    <lineage>
        <taxon>Bacteria</taxon>
        <taxon>Bacillati</taxon>
        <taxon>Actinomycetota</taxon>
        <taxon>Actinomycetes</taxon>
        <taxon>Kineosporiales</taxon>
        <taxon>Kineosporiaceae</taxon>
        <taxon>Kineococcus</taxon>
    </lineage>
</organism>
<name>A6WAG2_KINRD</name>
<evidence type="ECO:0000313" key="3">
    <source>
        <dbReference type="Proteomes" id="UP000001116"/>
    </source>
</evidence>
<dbReference type="Proteomes" id="UP000001116">
    <property type="component" value="Chromosome"/>
</dbReference>
<protein>
    <submittedName>
        <fullName evidence="2">Uncharacterized protein</fullName>
    </submittedName>
</protein>
<feature type="compositionally biased region" description="Basic and acidic residues" evidence="1">
    <location>
        <begin position="78"/>
        <end position="96"/>
    </location>
</feature>
<sequence length="102" mass="10796">MRTPMGTLPRWVVRRLLAEAHDWVSVAAAVARHGDAGAMTTTGRGALSRIGRDAAPSTGREKTGSLRLSGDGVTHGSVGDRREDGERRSEQRRGGDGEGETS</sequence>
<proteinExistence type="predicted"/>
<keyword evidence="3" id="KW-1185">Reference proteome</keyword>
<dbReference type="KEGG" id="kra:Krad_2320"/>
<dbReference type="STRING" id="266940.Krad_2320"/>
<reference evidence="3" key="1">
    <citation type="journal article" date="2008" name="PLoS ONE">
        <title>Survival in nuclear waste, extreme resistance, and potential applications gleaned from the genome sequence of Kineococcus radiotolerans SRS30216.</title>
        <authorList>
            <person name="Bagwell C.E."/>
            <person name="Bhat S."/>
            <person name="Hawkins G.M."/>
            <person name="Smith B.W."/>
            <person name="Biswas T."/>
            <person name="Hoover T.R."/>
            <person name="Saunders E."/>
            <person name="Han C.S."/>
            <person name="Tsodikov O.V."/>
            <person name="Shimkets L.J."/>
        </authorList>
    </citation>
    <scope>NUCLEOTIDE SEQUENCE [LARGE SCALE GENOMIC DNA]</scope>
    <source>
        <strain evidence="3">ATCC BAA-149 / DSM 14245 / SRS30216</strain>
    </source>
</reference>
<dbReference type="AlphaFoldDB" id="A6WAG2"/>